<name>F0SLQ4_RUBBR</name>
<protein>
    <submittedName>
        <fullName evidence="2">Phage terminase-like protein protein large subunit-like protein</fullName>
    </submittedName>
</protein>
<dbReference type="eggNOG" id="COG4626">
    <property type="taxonomic scope" value="Bacteria"/>
</dbReference>
<feature type="domain" description="Terminase large subunit-like ATPase" evidence="1">
    <location>
        <begin position="23"/>
        <end position="164"/>
    </location>
</feature>
<evidence type="ECO:0000259" key="1">
    <source>
        <dbReference type="Pfam" id="PF03354"/>
    </source>
</evidence>
<dbReference type="Pfam" id="PF03354">
    <property type="entry name" value="TerL_ATPase"/>
    <property type="match status" value="1"/>
</dbReference>
<dbReference type="OrthoDB" id="208344at2"/>
<dbReference type="InterPro" id="IPR046461">
    <property type="entry name" value="TerL_ATPase"/>
</dbReference>
<dbReference type="KEGG" id="pbs:Plabr_1179"/>
<dbReference type="EMBL" id="CP002546">
    <property type="protein sequence ID" value="ADY58795.1"/>
    <property type="molecule type" value="Genomic_DNA"/>
</dbReference>
<keyword evidence="3" id="KW-1185">Reference proteome</keyword>
<dbReference type="AlphaFoldDB" id="F0SLQ4"/>
<dbReference type="STRING" id="756272.Plabr_1179"/>
<dbReference type="HOGENOM" id="CLU_550782_0_0_0"/>
<proteinExistence type="predicted"/>
<accession>F0SLQ4</accession>
<dbReference type="InterPro" id="IPR027417">
    <property type="entry name" value="P-loop_NTPase"/>
</dbReference>
<dbReference type="Gene3D" id="3.30.420.240">
    <property type="match status" value="1"/>
</dbReference>
<dbReference type="Proteomes" id="UP000006860">
    <property type="component" value="Chromosome"/>
</dbReference>
<reference evidence="3" key="1">
    <citation type="submission" date="2011-02" db="EMBL/GenBank/DDBJ databases">
        <title>The complete genome of Planctomyces brasiliensis DSM 5305.</title>
        <authorList>
            <person name="Lucas S."/>
            <person name="Copeland A."/>
            <person name="Lapidus A."/>
            <person name="Bruce D."/>
            <person name="Goodwin L."/>
            <person name="Pitluck S."/>
            <person name="Kyrpides N."/>
            <person name="Mavromatis K."/>
            <person name="Pagani I."/>
            <person name="Ivanova N."/>
            <person name="Ovchinnikova G."/>
            <person name="Lu M."/>
            <person name="Detter J.C."/>
            <person name="Han C."/>
            <person name="Land M."/>
            <person name="Hauser L."/>
            <person name="Markowitz V."/>
            <person name="Cheng J.-F."/>
            <person name="Hugenholtz P."/>
            <person name="Woyke T."/>
            <person name="Wu D."/>
            <person name="Tindall B."/>
            <person name="Pomrenke H.G."/>
            <person name="Brambilla E."/>
            <person name="Klenk H.-P."/>
            <person name="Eisen J.A."/>
        </authorList>
    </citation>
    <scope>NUCLEOTIDE SEQUENCE [LARGE SCALE GENOMIC DNA]</scope>
    <source>
        <strain evidence="3">ATCC 49424 / DSM 5305 / JCM 21570 / NBRC 103401 / IFAM 1448</strain>
    </source>
</reference>
<gene>
    <name evidence="2" type="ordered locus">Plabr_1179</name>
</gene>
<dbReference type="Gene3D" id="3.40.50.300">
    <property type="entry name" value="P-loop containing nucleotide triphosphate hydrolases"/>
    <property type="match status" value="1"/>
</dbReference>
<evidence type="ECO:0000313" key="2">
    <source>
        <dbReference type="EMBL" id="ADY58795.1"/>
    </source>
</evidence>
<evidence type="ECO:0000313" key="3">
    <source>
        <dbReference type="Proteomes" id="UP000006860"/>
    </source>
</evidence>
<organism evidence="2 3">
    <name type="scientific">Rubinisphaera brasiliensis (strain ATCC 49424 / DSM 5305 / JCM 21570 / IAM 15109 / NBRC 103401 / IFAM 1448)</name>
    <name type="common">Planctomyces brasiliensis</name>
    <dbReference type="NCBI Taxonomy" id="756272"/>
    <lineage>
        <taxon>Bacteria</taxon>
        <taxon>Pseudomonadati</taxon>
        <taxon>Planctomycetota</taxon>
        <taxon>Planctomycetia</taxon>
        <taxon>Planctomycetales</taxon>
        <taxon>Planctomycetaceae</taxon>
        <taxon>Rubinisphaera</taxon>
    </lineage>
</organism>
<sequence>MADFAALDPAWRALASQSIEPPFQRAYLERPRGHSKTTDTAVQLLWILQNSPTRVEGLAAAADLEQGLLIRNAMQRISEVNGDLCGQLVFRQQFVQNEATGSRLTVISSDVQSSWGALPDFVICDELSHWEKPDLWYSLISSAAKKPRCLVVVLTNAGVGRGWQFEVREAARKSDRWYFASLDGCQAPWIAADWLEEQRQLLPAPVFDRLWNNRWQQSDGSFVSLAEAEACRDEGLNYQEEGRPGRRYFAAIDYAEKRDYTVGVVLHRDGTRLVVDRMDVVCPTADAPVPVQWVEDWMLAIGGAFPGTQFVVDEYQLLSTIQKLEGRLRVKRFPFLGGQGNHALAMNLRTLILQQGIAWYAGCGQLPLSSARDDLESELASVLLRQSSGGRIRIDHVQDQVHHDDRVFALGAAALEAIQAEAGGEWLQVQPPAAEGMFGWMG</sequence>